<evidence type="ECO:0000256" key="4">
    <source>
        <dbReference type="SAM" id="MobiDB-lite"/>
    </source>
</evidence>
<dbReference type="CDD" id="cd06170">
    <property type="entry name" value="LuxR_C_like"/>
    <property type="match status" value="1"/>
</dbReference>
<dbReference type="PANTHER" id="PTHR44688">
    <property type="entry name" value="DNA-BINDING TRANSCRIPTIONAL ACTIVATOR DEVR_DOSR"/>
    <property type="match status" value="1"/>
</dbReference>
<dbReference type="SUPFAM" id="SSF46894">
    <property type="entry name" value="C-terminal effector domain of the bipartite response regulators"/>
    <property type="match status" value="1"/>
</dbReference>
<evidence type="ECO:0000256" key="3">
    <source>
        <dbReference type="ARBA" id="ARBA00023163"/>
    </source>
</evidence>
<dbReference type="EMBL" id="FOSL01000018">
    <property type="protein sequence ID" value="SFK94118.1"/>
    <property type="molecule type" value="Genomic_DNA"/>
</dbReference>
<evidence type="ECO:0000313" key="7">
    <source>
        <dbReference type="Proteomes" id="UP000323300"/>
    </source>
</evidence>
<dbReference type="AlphaFoldDB" id="A0A1I4DKH1"/>
<evidence type="ECO:0000313" key="6">
    <source>
        <dbReference type="EMBL" id="SFK94118.1"/>
    </source>
</evidence>
<feature type="region of interest" description="Disordered" evidence="4">
    <location>
        <begin position="1"/>
        <end position="27"/>
    </location>
</feature>
<dbReference type="Gene3D" id="1.10.10.10">
    <property type="entry name" value="Winged helix-like DNA-binding domain superfamily/Winged helix DNA-binding domain"/>
    <property type="match status" value="1"/>
</dbReference>
<dbReference type="Proteomes" id="UP000323300">
    <property type="component" value="Unassembled WGS sequence"/>
</dbReference>
<dbReference type="RefSeq" id="WP_244621850.1">
    <property type="nucleotide sequence ID" value="NZ_BSPE01000023.1"/>
</dbReference>
<dbReference type="SUPFAM" id="SSF75516">
    <property type="entry name" value="Pheromone-binding domain of LuxR-like quorum-sensing transcription factors"/>
    <property type="match status" value="1"/>
</dbReference>
<dbReference type="InterPro" id="IPR036693">
    <property type="entry name" value="TF_LuxR_autoind-bd_dom_sf"/>
</dbReference>
<dbReference type="InterPro" id="IPR036388">
    <property type="entry name" value="WH-like_DNA-bd_sf"/>
</dbReference>
<evidence type="ECO:0000256" key="2">
    <source>
        <dbReference type="ARBA" id="ARBA00023125"/>
    </source>
</evidence>
<dbReference type="InterPro" id="IPR016032">
    <property type="entry name" value="Sig_transdc_resp-reg_C-effctor"/>
</dbReference>
<organism evidence="6 7">
    <name type="scientific">Neomesorhizobium albiziae</name>
    <dbReference type="NCBI Taxonomy" id="335020"/>
    <lineage>
        <taxon>Bacteria</taxon>
        <taxon>Pseudomonadati</taxon>
        <taxon>Pseudomonadota</taxon>
        <taxon>Alphaproteobacteria</taxon>
        <taxon>Hyphomicrobiales</taxon>
        <taxon>Phyllobacteriaceae</taxon>
        <taxon>Neomesorhizobium</taxon>
    </lineage>
</organism>
<evidence type="ECO:0000259" key="5">
    <source>
        <dbReference type="PROSITE" id="PS50043"/>
    </source>
</evidence>
<name>A0A1I4DKH1_9HYPH</name>
<dbReference type="PRINTS" id="PR00038">
    <property type="entry name" value="HTHLUXR"/>
</dbReference>
<keyword evidence="2 6" id="KW-0238">DNA-binding</keyword>
<dbReference type="SMART" id="SM00421">
    <property type="entry name" value="HTH_LUXR"/>
    <property type="match status" value="1"/>
</dbReference>
<keyword evidence="3" id="KW-0804">Transcription</keyword>
<gene>
    <name evidence="6" type="ORF">SAMN04488498_11862</name>
</gene>
<dbReference type="GO" id="GO:0003677">
    <property type="term" value="F:DNA binding"/>
    <property type="evidence" value="ECO:0007669"/>
    <property type="project" value="UniProtKB-KW"/>
</dbReference>
<evidence type="ECO:0000256" key="1">
    <source>
        <dbReference type="ARBA" id="ARBA00023015"/>
    </source>
</evidence>
<dbReference type="PROSITE" id="PS50043">
    <property type="entry name" value="HTH_LUXR_2"/>
    <property type="match status" value="1"/>
</dbReference>
<dbReference type="InterPro" id="IPR000792">
    <property type="entry name" value="Tscrpt_reg_LuxR_C"/>
</dbReference>
<keyword evidence="1" id="KW-0805">Transcription regulation</keyword>
<dbReference type="Pfam" id="PF00196">
    <property type="entry name" value="GerE"/>
    <property type="match status" value="1"/>
</dbReference>
<accession>A0A1I4DKH1</accession>
<keyword evidence="7" id="KW-1185">Reference proteome</keyword>
<feature type="compositionally biased region" description="Polar residues" evidence="4">
    <location>
        <begin position="1"/>
        <end position="10"/>
    </location>
</feature>
<feature type="domain" description="HTH luxR-type" evidence="5">
    <location>
        <begin position="184"/>
        <end position="249"/>
    </location>
</feature>
<dbReference type="PANTHER" id="PTHR44688:SF16">
    <property type="entry name" value="DNA-BINDING TRANSCRIPTIONAL ACTIVATOR DEVR_DOSR"/>
    <property type="match status" value="1"/>
</dbReference>
<dbReference type="GO" id="GO:0006355">
    <property type="term" value="P:regulation of DNA-templated transcription"/>
    <property type="evidence" value="ECO:0007669"/>
    <property type="project" value="InterPro"/>
</dbReference>
<reference evidence="6 7" key="1">
    <citation type="submission" date="2016-10" db="EMBL/GenBank/DDBJ databases">
        <authorList>
            <person name="Varghese N."/>
            <person name="Submissions S."/>
        </authorList>
    </citation>
    <scope>NUCLEOTIDE SEQUENCE [LARGE SCALE GENOMIC DNA]</scope>
    <source>
        <strain evidence="6 7">DSM 21822</strain>
    </source>
</reference>
<protein>
    <submittedName>
        <fullName evidence="6">DNA-binding transcriptional regulator, CsgD family</fullName>
    </submittedName>
</protein>
<sequence length="252" mass="26913">MVATASQTRPGSDYRTTGAIPPPPKIQPAVSMNDAARRCRIIAADINAAECAVFLIGPSVERGRLVPCFDAEYPSIAATTKLLSIRSGEIIVKHALVSPAPFWWSSNTASASAAGFRQLAWAVETEPCLPGTSGLAFPVQAEHGQFGIVLFMGSSIIIDEPSLCDVHARSFALFGAVARLRSSEHRAAPSISKRELECLRLTANGHTSDDIARLLGLSVHTANQYLSNATQKLNAVNRMHAVAKALRLSLIE</sequence>
<proteinExistence type="predicted"/>